<comment type="function">
    <text evidence="10">Pectinolytic enzyme consist of four classes of enzymes: pectin lyase, polygalacturonase, pectin methylesterase and rhamnogalacturonase. Among pectinolytic enzymes, pectin lyase is the most important in depolymerization of pectin, since it cleaves internal glycosidic bonds of highly methylated pectins. Favors pectate, the anion, over pectin, the methyl ester.</text>
</comment>
<proteinExistence type="inferred from homology"/>
<dbReference type="InParanoid" id="G4Z9A1"/>
<dbReference type="PANTHER" id="PTHR33407:SF9">
    <property type="entry name" value="PECTATE LYASE F-RELATED"/>
    <property type="match status" value="1"/>
</dbReference>
<evidence type="ECO:0000313" key="13">
    <source>
        <dbReference type="EMBL" id="EGZ21902.1"/>
    </source>
</evidence>
<dbReference type="Pfam" id="PF03211">
    <property type="entry name" value="Pectate_lyase"/>
    <property type="match status" value="1"/>
</dbReference>
<dbReference type="PANTHER" id="PTHR33407">
    <property type="entry name" value="PECTATE LYASE F-RELATED"/>
    <property type="match status" value="1"/>
</dbReference>
<comment type="catalytic activity">
    <reaction evidence="1">
        <text>Eliminative cleavage of (1-&gt;4)-alpha-D-galacturonan to give oligosaccharides with 4-deoxy-alpha-D-galact-4-enuronosyl groups at their non-reducing ends.</text>
        <dbReference type="EC" id="4.2.2.2"/>
    </reaction>
</comment>
<feature type="signal peptide" evidence="12">
    <location>
        <begin position="1"/>
        <end position="21"/>
    </location>
</feature>
<dbReference type="OMA" id="DKKNGAC"/>
<dbReference type="InterPro" id="IPR011050">
    <property type="entry name" value="Pectin_lyase_fold/virulence"/>
</dbReference>
<protein>
    <recommendedName>
        <fullName evidence="11">Probable pectate lyase F</fullName>
        <ecNumber evidence="5">4.2.2.2</ecNumber>
    </recommendedName>
</protein>
<dbReference type="InterPro" id="IPR012334">
    <property type="entry name" value="Pectin_lyas_fold"/>
</dbReference>
<comment type="cofactor">
    <cofactor evidence="2">
        <name>Ca(2+)</name>
        <dbReference type="ChEBI" id="CHEBI:29108"/>
    </cofactor>
</comment>
<keyword evidence="14" id="KW-1185">Reference proteome</keyword>
<sequence length="268" mass="27730">MIKVFSVAASAAVFAVATASAASVPDGTWPTSQGDVYCTEPYTVAAGETFDGGLKTYQRSDITCEGQDESGSSTAVFLVEAGGTLKNVIIGADQMEGVHCDDHDCTIENVWWDDVCEDALSIKGGSASSVSTVTGGGARNADDKVIQHNGLGTVKVDGFYADTFGKLYRSCGTCDNVPRKVSVSNVLAVNPSVSLVTVNENYGDEATLSNIYIKSSGSSYTVCAWSQGNANGEPTELGNGPKAPLCQYSKSDFHVNGAVSSVKGAASN</sequence>
<keyword evidence="7 12" id="KW-0732">Signal</keyword>
<evidence type="ECO:0000256" key="9">
    <source>
        <dbReference type="ARBA" id="ARBA00023239"/>
    </source>
</evidence>
<gene>
    <name evidence="13" type="ORF">PHYSODRAFT_329793</name>
</gene>
<dbReference type="STRING" id="1094619.G4Z9A1"/>
<dbReference type="EC" id="4.2.2.2" evidence="5"/>
<dbReference type="GO" id="GO:0005576">
    <property type="term" value="C:extracellular region"/>
    <property type="evidence" value="ECO:0007669"/>
    <property type="project" value="UniProtKB-SubCell"/>
</dbReference>
<keyword evidence="8" id="KW-0106">Calcium</keyword>
<evidence type="ECO:0000256" key="4">
    <source>
        <dbReference type="ARBA" id="ARBA00006463"/>
    </source>
</evidence>
<organism evidence="13 14">
    <name type="scientific">Phytophthora sojae (strain P6497)</name>
    <name type="common">Soybean stem and root rot agent</name>
    <name type="synonym">Phytophthora megasperma f. sp. glycines</name>
    <dbReference type="NCBI Taxonomy" id="1094619"/>
    <lineage>
        <taxon>Eukaryota</taxon>
        <taxon>Sar</taxon>
        <taxon>Stramenopiles</taxon>
        <taxon>Oomycota</taxon>
        <taxon>Peronosporomycetes</taxon>
        <taxon>Peronosporales</taxon>
        <taxon>Peronosporaceae</taxon>
        <taxon>Phytophthora</taxon>
    </lineage>
</organism>
<dbReference type="Gene3D" id="2.160.20.10">
    <property type="entry name" value="Single-stranded right-handed beta-helix, Pectin lyase-like"/>
    <property type="match status" value="1"/>
</dbReference>
<dbReference type="GO" id="GO:0045490">
    <property type="term" value="P:pectin catabolic process"/>
    <property type="evidence" value="ECO:0007669"/>
    <property type="project" value="TreeGrafter"/>
</dbReference>
<evidence type="ECO:0000256" key="7">
    <source>
        <dbReference type="ARBA" id="ARBA00022729"/>
    </source>
</evidence>
<accession>G4Z9A1</accession>
<reference evidence="13 14" key="1">
    <citation type="journal article" date="2006" name="Science">
        <title>Phytophthora genome sequences uncover evolutionary origins and mechanisms of pathogenesis.</title>
        <authorList>
            <person name="Tyler B.M."/>
            <person name="Tripathy S."/>
            <person name="Zhang X."/>
            <person name="Dehal P."/>
            <person name="Jiang R.H."/>
            <person name="Aerts A."/>
            <person name="Arredondo F.D."/>
            <person name="Baxter L."/>
            <person name="Bensasson D."/>
            <person name="Beynon J.L."/>
            <person name="Chapman J."/>
            <person name="Damasceno C.M."/>
            <person name="Dorrance A.E."/>
            <person name="Dou D."/>
            <person name="Dickerman A.W."/>
            <person name="Dubchak I.L."/>
            <person name="Garbelotto M."/>
            <person name="Gijzen M."/>
            <person name="Gordon S.G."/>
            <person name="Govers F."/>
            <person name="Grunwald N.J."/>
            <person name="Huang W."/>
            <person name="Ivors K.L."/>
            <person name="Jones R.W."/>
            <person name="Kamoun S."/>
            <person name="Krampis K."/>
            <person name="Lamour K.H."/>
            <person name="Lee M.K."/>
            <person name="McDonald W.H."/>
            <person name="Medina M."/>
            <person name="Meijer H.J."/>
            <person name="Nordberg E.K."/>
            <person name="Maclean D.J."/>
            <person name="Ospina-Giraldo M.D."/>
            <person name="Morris P.F."/>
            <person name="Phuntumart V."/>
            <person name="Putnam N.H."/>
            <person name="Rash S."/>
            <person name="Rose J.K."/>
            <person name="Sakihama Y."/>
            <person name="Salamov A.A."/>
            <person name="Savidor A."/>
            <person name="Scheuring C.F."/>
            <person name="Smith B.M."/>
            <person name="Sobral B.W."/>
            <person name="Terry A."/>
            <person name="Torto-Alalibo T.A."/>
            <person name="Win J."/>
            <person name="Xu Z."/>
            <person name="Zhang H."/>
            <person name="Grigoriev I.V."/>
            <person name="Rokhsar D.S."/>
            <person name="Boore J.L."/>
        </authorList>
    </citation>
    <scope>NUCLEOTIDE SEQUENCE [LARGE SCALE GENOMIC DNA]</scope>
    <source>
        <strain evidence="13 14">P6497</strain>
    </source>
</reference>
<dbReference type="InterPro" id="IPR004898">
    <property type="entry name" value="Pectate_lyase_PlyH/PlyE-like"/>
</dbReference>
<dbReference type="AlphaFoldDB" id="G4Z9A1"/>
<dbReference type="GO" id="GO:0030570">
    <property type="term" value="F:pectate lyase activity"/>
    <property type="evidence" value="ECO:0007669"/>
    <property type="project" value="UniProtKB-EC"/>
</dbReference>
<evidence type="ECO:0000256" key="3">
    <source>
        <dbReference type="ARBA" id="ARBA00004613"/>
    </source>
</evidence>
<dbReference type="SMR" id="G4Z9A1"/>
<dbReference type="Proteomes" id="UP000002640">
    <property type="component" value="Unassembled WGS sequence"/>
</dbReference>
<evidence type="ECO:0000256" key="5">
    <source>
        <dbReference type="ARBA" id="ARBA00012272"/>
    </source>
</evidence>
<dbReference type="GeneID" id="20645993"/>
<comment type="subcellular location">
    <subcellularLocation>
        <location evidence="3">Secreted</location>
    </subcellularLocation>
</comment>
<feature type="chain" id="PRO_5003471981" description="Probable pectate lyase F" evidence="12">
    <location>
        <begin position="22"/>
        <end position="268"/>
    </location>
</feature>
<evidence type="ECO:0000256" key="8">
    <source>
        <dbReference type="ARBA" id="ARBA00022837"/>
    </source>
</evidence>
<dbReference type="KEGG" id="psoj:PHYSODRAFT_329793"/>
<keyword evidence="6" id="KW-0964">Secreted</keyword>
<name>G4Z9A1_PHYSP</name>
<evidence type="ECO:0000256" key="1">
    <source>
        <dbReference type="ARBA" id="ARBA00000695"/>
    </source>
</evidence>
<dbReference type="SUPFAM" id="SSF51126">
    <property type="entry name" value="Pectin lyase-like"/>
    <property type="match status" value="1"/>
</dbReference>
<keyword evidence="9" id="KW-0456">Lyase</keyword>
<evidence type="ECO:0000256" key="12">
    <source>
        <dbReference type="SAM" id="SignalP"/>
    </source>
</evidence>
<evidence type="ECO:0000256" key="2">
    <source>
        <dbReference type="ARBA" id="ARBA00001913"/>
    </source>
</evidence>
<evidence type="ECO:0000256" key="10">
    <source>
        <dbReference type="ARBA" id="ARBA00025679"/>
    </source>
</evidence>
<dbReference type="EMBL" id="JH159153">
    <property type="protein sequence ID" value="EGZ21902.1"/>
    <property type="molecule type" value="Genomic_DNA"/>
</dbReference>
<evidence type="ECO:0000256" key="11">
    <source>
        <dbReference type="ARBA" id="ARBA00039895"/>
    </source>
</evidence>
<comment type="similarity">
    <text evidence="4">Belongs to the polysaccharide lyase 3 family.</text>
</comment>
<evidence type="ECO:0000256" key="6">
    <source>
        <dbReference type="ARBA" id="ARBA00022525"/>
    </source>
</evidence>
<dbReference type="RefSeq" id="XP_009524619.1">
    <property type="nucleotide sequence ID" value="XM_009526324.1"/>
</dbReference>
<evidence type="ECO:0000313" key="14">
    <source>
        <dbReference type="Proteomes" id="UP000002640"/>
    </source>
</evidence>